<dbReference type="OrthoDB" id="9768177at2"/>
<dbReference type="FunFam" id="2.60.40.1120:FF:000003">
    <property type="entry name" value="Outer membrane protein Omp121"/>
    <property type="match status" value="1"/>
</dbReference>
<dbReference type="SUPFAM" id="SSF56935">
    <property type="entry name" value="Porins"/>
    <property type="match status" value="1"/>
</dbReference>
<dbReference type="EMBL" id="VWNE01000002">
    <property type="protein sequence ID" value="KAA8486294.1"/>
    <property type="molecule type" value="Genomic_DNA"/>
</dbReference>
<proteinExistence type="inferred from homology"/>
<gene>
    <name evidence="4" type="ORF">F1649_01540</name>
</gene>
<dbReference type="RefSeq" id="WP_141816104.1">
    <property type="nucleotide sequence ID" value="NZ_VFPL01000001.1"/>
</dbReference>
<dbReference type="NCBIfam" id="TIGR04056">
    <property type="entry name" value="OMP_RagA_SusC"/>
    <property type="match status" value="1"/>
</dbReference>
<dbReference type="SUPFAM" id="SSF49464">
    <property type="entry name" value="Carboxypeptidase regulatory domain-like"/>
    <property type="match status" value="1"/>
</dbReference>
<accession>A0A5M9HLL1</accession>
<comment type="similarity">
    <text evidence="2">Belongs to the TonB-dependent receptor family.</text>
</comment>
<keyword evidence="2" id="KW-0812">Transmembrane</keyword>
<keyword evidence="1" id="KW-0732">Signal</keyword>
<dbReference type="InterPro" id="IPR037066">
    <property type="entry name" value="Plug_dom_sf"/>
</dbReference>
<organism evidence="4 5">
    <name type="scientific">Arcticibacter tournemirensis</name>
    <dbReference type="NCBI Taxonomy" id="699437"/>
    <lineage>
        <taxon>Bacteria</taxon>
        <taxon>Pseudomonadati</taxon>
        <taxon>Bacteroidota</taxon>
        <taxon>Sphingobacteriia</taxon>
        <taxon>Sphingobacteriales</taxon>
        <taxon>Sphingobacteriaceae</taxon>
        <taxon>Arcticibacter</taxon>
    </lineage>
</organism>
<dbReference type="InterPro" id="IPR008969">
    <property type="entry name" value="CarboxyPept-like_regulatory"/>
</dbReference>
<dbReference type="GO" id="GO:0015344">
    <property type="term" value="F:siderophore uptake transmembrane transporter activity"/>
    <property type="evidence" value="ECO:0007669"/>
    <property type="project" value="TreeGrafter"/>
</dbReference>
<evidence type="ECO:0000313" key="4">
    <source>
        <dbReference type="EMBL" id="KAA8486294.1"/>
    </source>
</evidence>
<dbReference type="Gene3D" id="2.60.40.1120">
    <property type="entry name" value="Carboxypeptidase-like, regulatory domain"/>
    <property type="match status" value="1"/>
</dbReference>
<dbReference type="PANTHER" id="PTHR30069">
    <property type="entry name" value="TONB-DEPENDENT OUTER MEMBRANE RECEPTOR"/>
    <property type="match status" value="1"/>
</dbReference>
<dbReference type="Pfam" id="PF13715">
    <property type="entry name" value="CarbopepD_reg_2"/>
    <property type="match status" value="1"/>
</dbReference>
<evidence type="ECO:0000313" key="5">
    <source>
        <dbReference type="Proteomes" id="UP000322918"/>
    </source>
</evidence>
<dbReference type="GO" id="GO:0009279">
    <property type="term" value="C:cell outer membrane"/>
    <property type="evidence" value="ECO:0007669"/>
    <property type="project" value="UniProtKB-SubCell"/>
</dbReference>
<dbReference type="InterPro" id="IPR023996">
    <property type="entry name" value="TonB-dep_OMP_SusC/RagA"/>
</dbReference>
<dbReference type="Pfam" id="PF07715">
    <property type="entry name" value="Plug"/>
    <property type="match status" value="1"/>
</dbReference>
<keyword evidence="2" id="KW-0813">Transport</keyword>
<dbReference type="PANTHER" id="PTHR30069:SF29">
    <property type="entry name" value="HEMOGLOBIN AND HEMOGLOBIN-HAPTOGLOBIN-BINDING PROTEIN 1-RELATED"/>
    <property type="match status" value="1"/>
</dbReference>
<dbReference type="Proteomes" id="UP000322918">
    <property type="component" value="Unassembled WGS sequence"/>
</dbReference>
<dbReference type="InterPro" id="IPR012910">
    <property type="entry name" value="Plug_dom"/>
</dbReference>
<comment type="subcellular location">
    <subcellularLocation>
        <location evidence="2">Cell outer membrane</location>
        <topology evidence="2">Multi-pass membrane protein</topology>
    </subcellularLocation>
</comment>
<dbReference type="GO" id="GO:0044718">
    <property type="term" value="P:siderophore transmembrane transport"/>
    <property type="evidence" value="ECO:0007669"/>
    <property type="project" value="TreeGrafter"/>
</dbReference>
<keyword evidence="2" id="KW-1134">Transmembrane beta strand</keyword>
<dbReference type="InterPro" id="IPR039426">
    <property type="entry name" value="TonB-dep_rcpt-like"/>
</dbReference>
<evidence type="ECO:0000259" key="3">
    <source>
        <dbReference type="Pfam" id="PF07715"/>
    </source>
</evidence>
<evidence type="ECO:0000256" key="2">
    <source>
        <dbReference type="PROSITE-ProRule" id="PRU01360"/>
    </source>
</evidence>
<feature type="domain" description="TonB-dependent receptor plug" evidence="3">
    <location>
        <begin position="144"/>
        <end position="258"/>
    </location>
</feature>
<comment type="caution">
    <text evidence="4">The sequence shown here is derived from an EMBL/GenBank/DDBJ whole genome shotgun (WGS) entry which is preliminary data.</text>
</comment>
<dbReference type="InterPro" id="IPR023997">
    <property type="entry name" value="TonB-dep_OMP_SusC/RagA_CS"/>
</dbReference>
<keyword evidence="5" id="KW-1185">Reference proteome</keyword>
<keyword evidence="4" id="KW-0675">Receptor</keyword>
<keyword evidence="2" id="KW-0472">Membrane</keyword>
<dbReference type="PROSITE" id="PS52016">
    <property type="entry name" value="TONB_DEPENDENT_REC_3"/>
    <property type="match status" value="1"/>
</dbReference>
<dbReference type="AlphaFoldDB" id="A0A5M9HLL1"/>
<keyword evidence="2" id="KW-0998">Cell outer membrane</keyword>
<protein>
    <submittedName>
        <fullName evidence="4">TonB-dependent receptor</fullName>
    </submittedName>
</protein>
<sequence length="1093" mass="121727">MKKKLQTQFHRNIGLRLICFGLLLSGFIPGVSYASSPAGLSAKAVSNARVNVTGTVKDSKGEPLVGVSVKIKGTKSGTSTDINGVFRLNLPTGNETLVITYIGFHTKEVVVKGQSTLSIQLTEEANNLDEVVVVGYGTQKRVHLTAAVQQIKLSEVEDLPVSNVSDALAGRLVNVSLNSSPRPGGVSTISGIRNQVAYSKDGGTTAPLFVIDGVVQMSADGSLDNTNFSNLDPSEVESISVLKDGSAAIYGSKAANGVVLVTTKKGKKGAPRISYSGSYAVNDEAYRPKVLSAYEYGLYYNIMNGPNGRNEKVKGDGIYFFSDDELEHFKNVDYNWLEEEWKPSYNTRHSLSVSGGTETATFYAGASYWKQDGNISTLNYDKWNFRAGADVQVSKRLKAGLQLSGNYSEKQKTFNKVNSERDDDDYTNLLLAPRYIPWQLDGQFIRIATGSDKLSYYNFFALEDLNNLARDNNKTLTVNFNADYEIPGIKGLKARVNYGRNLSSGRGTQLGTMYTLYNVTTAGANGHIYDEGATLGTSARYKNGNRIYLSNVTGKSYQLNFALNFERQFGKHNVSGLVTVEKSEAESAQEDVWKEDPVETSNLQFNTAFGAIDGKTTGNESGTLSYIARANYNYANKYLAEFMYRTDASTRFHPDNYWGDFYSGSVGWIISEEGFFNKSFVNYLKIRYSIGFLGKDDTKAWRWNQRYTYQQGKGAVFGADNDVAGLGMKMEVSPNRNARWSDEFKNNLGIDASILNNRLSIGLDGYYNHGTDLLIPVTGNVPLTIGGSVTEQNYAIVDMFGYELSLGWNDKVGKDFRYGIEGRFSWSDNKVKKSNFNDTEILKPWNDKPNGSDDVGKWGYDYLGMFHDQQEIDDYVNKYNIKQISLPNANLTKDDLRPGMLYYRDVRGVMNADGTFEGPDGIIDENDQVQLTKKEKNHYGFGLTLKASYKAFSFDCVVSGSFGGYAEMDGRTKMKDKITENYQSTVAYWGNIYDPELNPDGKYPNPYYSAVSLAPASSFWQVSSFRMRMRNFNLNYTLPNSISEKLKVKNCRVYFTAVNPFNFYNPFTYRDSDSAYDSYPLLKTYSFGVNLSL</sequence>
<reference evidence="4 5" key="1">
    <citation type="submission" date="2019-09" db="EMBL/GenBank/DDBJ databases">
        <title>Pararcticibacter amylolyticus gen. nov., sp. nov., isolated from a rottenly hemp rope, and reclassification of Pedobacter tournemirensis as Pararcticibacter tournemirensis comb. nov.</title>
        <authorList>
            <person name="Cai Y."/>
        </authorList>
    </citation>
    <scope>NUCLEOTIDE SEQUENCE [LARGE SCALE GENOMIC DNA]</scope>
    <source>
        <strain evidence="4 5">TF5-37.2-LB10</strain>
    </source>
</reference>
<dbReference type="NCBIfam" id="TIGR04057">
    <property type="entry name" value="SusC_RagA_signa"/>
    <property type="match status" value="1"/>
</dbReference>
<dbReference type="Gene3D" id="2.170.130.10">
    <property type="entry name" value="TonB-dependent receptor, plug domain"/>
    <property type="match status" value="1"/>
</dbReference>
<evidence type="ECO:0000256" key="1">
    <source>
        <dbReference type="ARBA" id="ARBA00022729"/>
    </source>
</evidence>
<name>A0A5M9HLL1_9SPHI</name>